<protein>
    <submittedName>
        <fullName evidence="2">Alpha/beta hydrolases superfamily protein</fullName>
    </submittedName>
</protein>
<feature type="region of interest" description="Disordered" evidence="1">
    <location>
        <begin position="42"/>
        <end position="61"/>
    </location>
</feature>
<evidence type="ECO:0000313" key="2">
    <source>
        <dbReference type="EMBL" id="GEU85007.1"/>
    </source>
</evidence>
<dbReference type="InterPro" id="IPR036875">
    <property type="entry name" value="Znf_CCHC_sf"/>
</dbReference>
<reference evidence="2" key="1">
    <citation type="journal article" date="2019" name="Sci. Rep.">
        <title>Draft genome of Tanacetum cinerariifolium, the natural source of mosquito coil.</title>
        <authorList>
            <person name="Yamashiro T."/>
            <person name="Shiraishi A."/>
            <person name="Satake H."/>
            <person name="Nakayama K."/>
        </authorList>
    </citation>
    <scope>NUCLEOTIDE SEQUENCE</scope>
</reference>
<sequence>MKAKKESSDETLTSGSDDEEYAMAVRKIKKFFRRNGKFVWQPREENKSFQQRDEKKGKRDQKCFRCSDLNHLIGDCPKQYRKKYQKAFIEGSWSDSENEAKDKTNNKTCLMAQSSNKGHGSTLLGSMSRKDDQNGTEHVPSPPLSSRLDFVFTRKKLIHNSIDESKKPFLKPSPKAV</sequence>
<feature type="region of interest" description="Disordered" evidence="1">
    <location>
        <begin position="94"/>
        <end position="147"/>
    </location>
</feature>
<proteinExistence type="predicted"/>
<gene>
    <name evidence="2" type="ORF">Tci_056985</name>
</gene>
<dbReference type="AlphaFoldDB" id="A0A6L2NHJ3"/>
<evidence type="ECO:0000256" key="1">
    <source>
        <dbReference type="SAM" id="MobiDB-lite"/>
    </source>
</evidence>
<accession>A0A6L2NHJ3</accession>
<comment type="caution">
    <text evidence="2">The sequence shown here is derived from an EMBL/GenBank/DDBJ whole genome shotgun (WGS) entry which is preliminary data.</text>
</comment>
<organism evidence="2">
    <name type="scientific">Tanacetum cinerariifolium</name>
    <name type="common">Dalmatian daisy</name>
    <name type="synonym">Chrysanthemum cinerariifolium</name>
    <dbReference type="NCBI Taxonomy" id="118510"/>
    <lineage>
        <taxon>Eukaryota</taxon>
        <taxon>Viridiplantae</taxon>
        <taxon>Streptophyta</taxon>
        <taxon>Embryophyta</taxon>
        <taxon>Tracheophyta</taxon>
        <taxon>Spermatophyta</taxon>
        <taxon>Magnoliopsida</taxon>
        <taxon>eudicotyledons</taxon>
        <taxon>Gunneridae</taxon>
        <taxon>Pentapetalae</taxon>
        <taxon>asterids</taxon>
        <taxon>campanulids</taxon>
        <taxon>Asterales</taxon>
        <taxon>Asteraceae</taxon>
        <taxon>Asteroideae</taxon>
        <taxon>Anthemideae</taxon>
        <taxon>Anthemidinae</taxon>
        <taxon>Tanacetum</taxon>
    </lineage>
</organism>
<dbReference type="EMBL" id="BKCJ010009015">
    <property type="protein sequence ID" value="GEU85007.1"/>
    <property type="molecule type" value="Genomic_DNA"/>
</dbReference>
<dbReference type="GO" id="GO:0003676">
    <property type="term" value="F:nucleic acid binding"/>
    <property type="evidence" value="ECO:0007669"/>
    <property type="project" value="InterPro"/>
</dbReference>
<keyword evidence="2" id="KW-0378">Hydrolase</keyword>
<dbReference type="SUPFAM" id="SSF57756">
    <property type="entry name" value="Retrovirus zinc finger-like domains"/>
    <property type="match status" value="1"/>
</dbReference>
<dbReference type="GO" id="GO:0016787">
    <property type="term" value="F:hydrolase activity"/>
    <property type="evidence" value="ECO:0007669"/>
    <property type="project" value="UniProtKB-KW"/>
</dbReference>
<dbReference type="GO" id="GO:0008270">
    <property type="term" value="F:zinc ion binding"/>
    <property type="evidence" value="ECO:0007669"/>
    <property type="project" value="InterPro"/>
</dbReference>
<feature type="compositionally biased region" description="Polar residues" evidence="1">
    <location>
        <begin position="106"/>
        <end position="125"/>
    </location>
</feature>
<name>A0A6L2NHJ3_TANCI</name>